<comment type="caution">
    <text evidence="3">The sequence shown here is derived from an EMBL/GenBank/DDBJ whole genome shotgun (WGS) entry which is preliminary data.</text>
</comment>
<evidence type="ECO:0000256" key="1">
    <source>
        <dbReference type="SAM" id="MobiDB-lite"/>
    </source>
</evidence>
<dbReference type="OrthoDB" id="8481549at2"/>
<evidence type="ECO:0000256" key="2">
    <source>
        <dbReference type="SAM" id="SignalP"/>
    </source>
</evidence>
<name>A0A2U1SUR3_METSR</name>
<protein>
    <submittedName>
        <fullName evidence="3">Uncharacterized protein</fullName>
    </submittedName>
</protein>
<keyword evidence="4" id="KW-1185">Reference proteome</keyword>
<dbReference type="AlphaFoldDB" id="A0A2U1SUR3"/>
<dbReference type="EMBL" id="PUIV01000003">
    <property type="protein sequence ID" value="PWB95329.1"/>
    <property type="molecule type" value="Genomic_DNA"/>
</dbReference>
<evidence type="ECO:0000313" key="3">
    <source>
        <dbReference type="EMBL" id="PWB95329.1"/>
    </source>
</evidence>
<keyword evidence="2" id="KW-0732">Signal</keyword>
<feature type="region of interest" description="Disordered" evidence="1">
    <location>
        <begin position="96"/>
        <end position="120"/>
    </location>
</feature>
<reference evidence="3 4" key="1">
    <citation type="journal article" date="2018" name="Appl. Microbiol. Biotechnol.">
        <title>Co-cultivation of the strictly anaerobic methanogen Methanosarcina barkeri with aerobic methanotrophs in an oxygen-limited membrane bioreactor.</title>
        <authorList>
            <person name="In 't Zandt M.H."/>
            <person name="van den Bosch T.J.M."/>
            <person name="Rijkers R."/>
            <person name="van Kessel M.A.H.J."/>
            <person name="Jetten M.S.M."/>
            <person name="Welte C.U."/>
        </authorList>
    </citation>
    <scope>NUCLEOTIDE SEQUENCE [LARGE SCALE GENOMIC DNA]</scope>
    <source>
        <strain evidence="3 4">DSM 17706</strain>
    </source>
</reference>
<accession>A0A2U1SUR3</accession>
<proteinExistence type="predicted"/>
<organism evidence="3 4">
    <name type="scientific">Methylosinus sporium</name>
    <dbReference type="NCBI Taxonomy" id="428"/>
    <lineage>
        <taxon>Bacteria</taxon>
        <taxon>Pseudomonadati</taxon>
        <taxon>Pseudomonadota</taxon>
        <taxon>Alphaproteobacteria</taxon>
        <taxon>Hyphomicrobiales</taxon>
        <taxon>Methylocystaceae</taxon>
        <taxon>Methylosinus</taxon>
    </lineage>
</organism>
<feature type="chain" id="PRO_5015415002" evidence="2">
    <location>
        <begin position="21"/>
        <end position="120"/>
    </location>
</feature>
<dbReference type="Proteomes" id="UP000245137">
    <property type="component" value="Unassembled WGS sequence"/>
</dbReference>
<dbReference type="RefSeq" id="WP_108916000.1">
    <property type="nucleotide sequence ID" value="NZ_BGJY01000012.1"/>
</dbReference>
<evidence type="ECO:0000313" key="4">
    <source>
        <dbReference type="Proteomes" id="UP000245137"/>
    </source>
</evidence>
<gene>
    <name evidence="3" type="ORF">C5689_04125</name>
</gene>
<sequence length="120" mass="12565">MKKAIALAALLALPFSNAFAADCVVHIKRTACAGQEAESYKKCNGKQECDTQESAESEAECSAVALKHCDNSRLDITKYKVVTATFKGAALTGGFAASGKPSSKGANFCAGDRPDLNQCK</sequence>
<feature type="signal peptide" evidence="2">
    <location>
        <begin position="1"/>
        <end position="20"/>
    </location>
</feature>